<reference evidence="1 2" key="1">
    <citation type="submission" date="2019-03" db="EMBL/GenBank/DDBJ databases">
        <title>Freshwater and sediment microbial communities from various areas in North America, analyzing microbe dynamics in response to fracking.</title>
        <authorList>
            <person name="Lamendella R."/>
        </authorList>
    </citation>
    <scope>NUCLEOTIDE SEQUENCE [LARGE SCALE GENOMIC DNA]</scope>
    <source>
        <strain evidence="1 2">175.2</strain>
    </source>
</reference>
<keyword evidence="2" id="KW-1185">Reference proteome</keyword>
<accession>A0A4R3P1B6</accession>
<protein>
    <submittedName>
        <fullName evidence="1">Uncharacterized protein</fullName>
    </submittedName>
</protein>
<organism evidence="1 2">
    <name type="scientific">Martelella mediterranea</name>
    <dbReference type="NCBI Taxonomy" id="293089"/>
    <lineage>
        <taxon>Bacteria</taxon>
        <taxon>Pseudomonadati</taxon>
        <taxon>Pseudomonadota</taxon>
        <taxon>Alphaproteobacteria</taxon>
        <taxon>Hyphomicrobiales</taxon>
        <taxon>Aurantimonadaceae</taxon>
        <taxon>Martelella</taxon>
    </lineage>
</organism>
<dbReference type="Proteomes" id="UP000295097">
    <property type="component" value="Unassembled WGS sequence"/>
</dbReference>
<name>A0A4R3P1B6_9HYPH</name>
<gene>
    <name evidence="1" type="ORF">EDC90_101033</name>
</gene>
<dbReference type="EMBL" id="SMAR01000010">
    <property type="protein sequence ID" value="TCT40181.1"/>
    <property type="molecule type" value="Genomic_DNA"/>
</dbReference>
<evidence type="ECO:0000313" key="2">
    <source>
        <dbReference type="Proteomes" id="UP000295097"/>
    </source>
</evidence>
<dbReference type="AlphaFoldDB" id="A0A4R3P1B6"/>
<evidence type="ECO:0000313" key="1">
    <source>
        <dbReference type="EMBL" id="TCT40181.1"/>
    </source>
</evidence>
<proteinExistence type="predicted"/>
<sequence>MRRRRAFFRFYAVRVTRRNQLEIIKVLDDDEIILAQRPFDLSFERAVPIEVMVRGDVISANVAGIDIEAQDPGPRPWNTLLWRFWFFDA</sequence>
<comment type="caution">
    <text evidence="1">The sequence shown here is derived from an EMBL/GenBank/DDBJ whole genome shotgun (WGS) entry which is preliminary data.</text>
</comment>